<name>A0A6A2S7B8_9BACE</name>
<accession>A0A6A2S7B8</accession>
<reference evidence="1 2" key="1">
    <citation type="journal article" date="2019" name="Nat. Med.">
        <title>A library of human gut bacterial isolates paired with longitudinal multiomics data enables mechanistic microbiome research.</title>
        <authorList>
            <person name="Poyet M."/>
            <person name="Groussin M."/>
            <person name="Gibbons S.M."/>
            <person name="Avila-Pacheco J."/>
            <person name="Jiang X."/>
            <person name="Kearney S.M."/>
            <person name="Perrotta A.R."/>
            <person name="Berdy B."/>
            <person name="Zhao S."/>
            <person name="Lieberman T.D."/>
            <person name="Swanson P.K."/>
            <person name="Smith M."/>
            <person name="Roesemann S."/>
            <person name="Alexander J.E."/>
            <person name="Rich S.A."/>
            <person name="Livny J."/>
            <person name="Vlamakis H."/>
            <person name="Clish C."/>
            <person name="Bullock K."/>
            <person name="Deik A."/>
            <person name="Scott J."/>
            <person name="Pierce K.A."/>
            <person name="Xavier R.J."/>
            <person name="Alm E.J."/>
        </authorList>
    </citation>
    <scope>NUCLEOTIDE SEQUENCE [LARGE SCALE GENOMIC DNA]</scope>
    <source>
        <strain evidence="1 2">BIOML-A62</strain>
    </source>
</reference>
<protein>
    <submittedName>
        <fullName evidence="1">Uncharacterized protein</fullName>
    </submittedName>
</protein>
<dbReference type="Gene3D" id="2.60.120.260">
    <property type="entry name" value="Galactose-binding domain-like"/>
    <property type="match status" value="1"/>
</dbReference>
<organism evidence="1 2">
    <name type="scientific">Bacteroides xylanisolvens</name>
    <dbReference type="NCBI Taxonomy" id="371601"/>
    <lineage>
        <taxon>Bacteria</taxon>
        <taxon>Pseudomonadati</taxon>
        <taxon>Bacteroidota</taxon>
        <taxon>Bacteroidia</taxon>
        <taxon>Bacteroidales</taxon>
        <taxon>Bacteroidaceae</taxon>
        <taxon>Bacteroides</taxon>
    </lineage>
</organism>
<comment type="caution">
    <text evidence="1">The sequence shown here is derived from an EMBL/GenBank/DDBJ whole genome shotgun (WGS) entry which is preliminary data.</text>
</comment>
<evidence type="ECO:0000313" key="1">
    <source>
        <dbReference type="EMBL" id="KAB6140122.1"/>
    </source>
</evidence>
<evidence type="ECO:0000313" key="2">
    <source>
        <dbReference type="Proteomes" id="UP000487596"/>
    </source>
</evidence>
<sequence>MHTSSCLFSIVLCTVFFSCSDSNNFRQEPDTTIPVEEDKTNPSLIVNGDMEDDISMDLSTMAVSGVWSYIGGWNAEAAIVEQKENSGVNDSRCLSIIALDEDTDVMFAQKVTGLKSGGYYKASAKVKTDMIDGGMGANLCLDYLWAPTSGTLTGSHSKWQDLVLEIDDVPENGEIILCLRLGNTAASSKGLAYFDDVVLKENQDLYIRTSKHFRLVVSRDLVPISDQLIDEWLANMDDVYECYKELFRGKVPFDGKIISIRSKEIDAWAYAGNPIQWNKNYIYESLQTIRRGDWCFGIMHEIGHNFAPYISGATYAWNWNEEIFANFRMFYALEKLNAKVITTASVVQADGSFESQEKTYTGSELLQLYKSETDNCYDRTIGAGRAVEMGNALCYCLIRIKETYGWELYQDVFEELYSIPRDEEQEKNMNQWQKFEYFLSFLTKHAKADTNELFSKQELQVIKSYLSTQQ</sequence>
<dbReference type="EMBL" id="WDEH01000009">
    <property type="protein sequence ID" value="KAB6140122.1"/>
    <property type="molecule type" value="Genomic_DNA"/>
</dbReference>
<proteinExistence type="predicted"/>
<dbReference type="Proteomes" id="UP000487596">
    <property type="component" value="Unassembled WGS sequence"/>
</dbReference>
<dbReference type="AlphaFoldDB" id="A0A6A2S7B8"/>
<gene>
    <name evidence="1" type="ORF">GA424_07610</name>
</gene>